<evidence type="ECO:0000256" key="6">
    <source>
        <dbReference type="ARBA" id="ARBA00049417"/>
    </source>
</evidence>
<dbReference type="AlphaFoldDB" id="A0A9D9ENW6"/>
<proteinExistence type="predicted"/>
<dbReference type="SUPFAM" id="SSF109604">
    <property type="entry name" value="HD-domain/PDEase-like"/>
    <property type="match status" value="1"/>
</dbReference>
<dbReference type="Gene3D" id="1.10.3210.10">
    <property type="entry name" value="Hypothetical protein af1432"/>
    <property type="match status" value="1"/>
</dbReference>
<comment type="catalytic activity">
    <reaction evidence="6">
        <text>P(1),P(4)-bis(5'-adenosyl) tetraphosphate + H2O = 2 ADP + 2 H(+)</text>
        <dbReference type="Rhea" id="RHEA:24252"/>
        <dbReference type="ChEBI" id="CHEBI:15377"/>
        <dbReference type="ChEBI" id="CHEBI:15378"/>
        <dbReference type="ChEBI" id="CHEBI:58141"/>
        <dbReference type="ChEBI" id="CHEBI:456216"/>
        <dbReference type="EC" id="3.6.1.41"/>
    </reaction>
</comment>
<reference evidence="8" key="1">
    <citation type="submission" date="2020-10" db="EMBL/GenBank/DDBJ databases">
        <authorList>
            <person name="Gilroy R."/>
        </authorList>
    </citation>
    <scope>NUCLEOTIDE SEQUENCE</scope>
    <source>
        <strain evidence="8">B3-4054</strain>
    </source>
</reference>
<dbReference type="PANTHER" id="PTHR35795">
    <property type="entry name" value="SLR1885 PROTEIN"/>
    <property type="match status" value="1"/>
</dbReference>
<keyword evidence="2" id="KW-0479">Metal-binding</keyword>
<protein>
    <recommendedName>
        <fullName evidence="1">bis(5'-nucleosyl)-tetraphosphatase (symmetrical)</fullName>
        <ecNumber evidence="1">3.6.1.41</ecNumber>
    </recommendedName>
</protein>
<dbReference type="Pfam" id="PF01966">
    <property type="entry name" value="HD"/>
    <property type="match status" value="1"/>
</dbReference>
<keyword evidence="3" id="KW-0547">Nucleotide-binding</keyword>
<dbReference type="GO" id="GO:0046872">
    <property type="term" value="F:metal ion binding"/>
    <property type="evidence" value="ECO:0007669"/>
    <property type="project" value="UniProtKB-KW"/>
</dbReference>
<sequence>MCSKQIAAVTKQIKKYAADTLSSGRFEHSLRTAKLCRKLCERFLLDGQLGFLAGLSHDLCKGCPDEELLALAAKDGFPVSALEAGKPSLLHGRAAAVRIAERFGVDNPDVLDAVSWHTFGRKGLCPVGRALFIADKIEPGRKGISKTMRKETLALDFDEMTVRVIRDNIIWLGKTGKIVAPETLAMLRDIEDSLAHRPAGRQTGEAG</sequence>
<evidence type="ECO:0000256" key="3">
    <source>
        <dbReference type="ARBA" id="ARBA00022741"/>
    </source>
</evidence>
<dbReference type="GO" id="GO:0008803">
    <property type="term" value="F:bis(5'-nucleosyl)-tetraphosphatase (symmetrical) activity"/>
    <property type="evidence" value="ECO:0007669"/>
    <property type="project" value="UniProtKB-EC"/>
</dbReference>
<evidence type="ECO:0000313" key="9">
    <source>
        <dbReference type="Proteomes" id="UP000823616"/>
    </source>
</evidence>
<evidence type="ECO:0000256" key="1">
    <source>
        <dbReference type="ARBA" id="ARBA00012506"/>
    </source>
</evidence>
<evidence type="ECO:0000256" key="5">
    <source>
        <dbReference type="ARBA" id="ARBA00023004"/>
    </source>
</evidence>
<evidence type="ECO:0000256" key="4">
    <source>
        <dbReference type="ARBA" id="ARBA00022801"/>
    </source>
</evidence>
<dbReference type="InterPro" id="IPR006674">
    <property type="entry name" value="HD_domain"/>
</dbReference>
<name>A0A9D9ENW6_9SPIR</name>
<accession>A0A9D9ENW6</accession>
<gene>
    <name evidence="8" type="primary">yqeK</name>
    <name evidence="8" type="ORF">IAA96_05745</name>
</gene>
<dbReference type="SMART" id="SM00471">
    <property type="entry name" value="HDc"/>
    <property type="match status" value="1"/>
</dbReference>
<dbReference type="Proteomes" id="UP000823616">
    <property type="component" value="Unassembled WGS sequence"/>
</dbReference>
<keyword evidence="4 8" id="KW-0378">Hydrolase</keyword>
<dbReference type="CDD" id="cd00077">
    <property type="entry name" value="HDc"/>
    <property type="match status" value="1"/>
</dbReference>
<evidence type="ECO:0000256" key="2">
    <source>
        <dbReference type="ARBA" id="ARBA00022723"/>
    </source>
</evidence>
<dbReference type="InterPro" id="IPR003607">
    <property type="entry name" value="HD/PDEase_dom"/>
</dbReference>
<evidence type="ECO:0000259" key="7">
    <source>
        <dbReference type="SMART" id="SM00471"/>
    </source>
</evidence>
<dbReference type="NCBIfam" id="TIGR00488">
    <property type="entry name" value="bis(5'-nucleosyl)-tetraphosphatase (symmetrical) YqeK"/>
    <property type="match status" value="1"/>
</dbReference>
<dbReference type="InterPro" id="IPR005249">
    <property type="entry name" value="YqeK"/>
</dbReference>
<reference evidence="8" key="2">
    <citation type="journal article" date="2021" name="PeerJ">
        <title>Extensive microbial diversity within the chicken gut microbiome revealed by metagenomics and culture.</title>
        <authorList>
            <person name="Gilroy R."/>
            <person name="Ravi A."/>
            <person name="Getino M."/>
            <person name="Pursley I."/>
            <person name="Horton D.L."/>
            <person name="Alikhan N.F."/>
            <person name="Baker D."/>
            <person name="Gharbi K."/>
            <person name="Hall N."/>
            <person name="Watson M."/>
            <person name="Adriaenssens E.M."/>
            <person name="Foster-Nyarko E."/>
            <person name="Jarju S."/>
            <person name="Secka A."/>
            <person name="Antonio M."/>
            <person name="Oren A."/>
            <person name="Chaudhuri R.R."/>
            <person name="La Ragione R."/>
            <person name="Hildebrand F."/>
            <person name="Pallen M.J."/>
        </authorList>
    </citation>
    <scope>NUCLEOTIDE SEQUENCE</scope>
    <source>
        <strain evidence="8">B3-4054</strain>
    </source>
</reference>
<comment type="caution">
    <text evidence="8">The sequence shown here is derived from an EMBL/GenBank/DDBJ whole genome shotgun (WGS) entry which is preliminary data.</text>
</comment>
<keyword evidence="5" id="KW-0408">Iron</keyword>
<feature type="domain" description="HD/PDEase" evidence="7">
    <location>
        <begin position="21"/>
        <end position="149"/>
    </location>
</feature>
<dbReference type="InterPro" id="IPR051094">
    <property type="entry name" value="Diverse_Catalytic_Enzymes"/>
</dbReference>
<organism evidence="8 9">
    <name type="scientific">Candidatus Avitreponema avistercoris</name>
    <dbReference type="NCBI Taxonomy" id="2840705"/>
    <lineage>
        <taxon>Bacteria</taxon>
        <taxon>Pseudomonadati</taxon>
        <taxon>Spirochaetota</taxon>
        <taxon>Spirochaetia</taxon>
        <taxon>Spirochaetales</taxon>
        <taxon>Candidatus Avitreponema</taxon>
    </lineage>
</organism>
<dbReference type="GO" id="GO:0000166">
    <property type="term" value="F:nucleotide binding"/>
    <property type="evidence" value="ECO:0007669"/>
    <property type="project" value="UniProtKB-KW"/>
</dbReference>
<dbReference type="EMBL" id="JADIMS010000105">
    <property type="protein sequence ID" value="MBO8450592.1"/>
    <property type="molecule type" value="Genomic_DNA"/>
</dbReference>
<evidence type="ECO:0000313" key="8">
    <source>
        <dbReference type="EMBL" id="MBO8450592.1"/>
    </source>
</evidence>
<dbReference type="EC" id="3.6.1.41" evidence="1"/>
<dbReference type="PANTHER" id="PTHR35795:SF1">
    <property type="entry name" value="BIS(5'-NUCLEOSYL)-TETRAPHOSPHATASE, SYMMETRICAL"/>
    <property type="match status" value="1"/>
</dbReference>